<proteinExistence type="predicted"/>
<name>A0A6J4I290_9CHLR</name>
<feature type="region of interest" description="Disordered" evidence="1">
    <location>
        <begin position="1"/>
        <end position="48"/>
    </location>
</feature>
<reference evidence="2" key="1">
    <citation type="submission" date="2020-02" db="EMBL/GenBank/DDBJ databases">
        <authorList>
            <person name="Meier V. D."/>
        </authorList>
    </citation>
    <scope>NUCLEOTIDE SEQUENCE</scope>
    <source>
        <strain evidence="2">AVDCRST_MAG77</strain>
    </source>
</reference>
<evidence type="ECO:0000313" key="2">
    <source>
        <dbReference type="EMBL" id="CAA9238427.1"/>
    </source>
</evidence>
<protein>
    <submittedName>
        <fullName evidence="2">Uncharacterized protein</fullName>
    </submittedName>
</protein>
<organism evidence="2">
    <name type="scientific">uncultured Chloroflexota bacterium</name>
    <dbReference type="NCBI Taxonomy" id="166587"/>
    <lineage>
        <taxon>Bacteria</taxon>
        <taxon>Bacillati</taxon>
        <taxon>Chloroflexota</taxon>
        <taxon>environmental samples</taxon>
    </lineage>
</organism>
<sequence length="94" mass="10710">MVRYDTGMAATTEVTSHEAQHDAALASEPAQPQGDTTRRLPNGATGVYDPERAIQLLRSWREGDEEDLRDQRETGEFLRKALDEDRPGYRKFFL</sequence>
<dbReference type="AlphaFoldDB" id="A0A6J4I290"/>
<dbReference type="EMBL" id="CADCTC010000089">
    <property type="protein sequence ID" value="CAA9238427.1"/>
    <property type="molecule type" value="Genomic_DNA"/>
</dbReference>
<evidence type="ECO:0000256" key="1">
    <source>
        <dbReference type="SAM" id="MobiDB-lite"/>
    </source>
</evidence>
<gene>
    <name evidence="2" type="ORF">AVDCRST_MAG77-1387</name>
</gene>
<accession>A0A6J4I290</accession>